<dbReference type="RefSeq" id="WP_216521163.1">
    <property type="nucleotide sequence ID" value="NZ_JAHLPM010000015.1"/>
</dbReference>
<dbReference type="Proteomes" id="UP000749471">
    <property type="component" value="Unassembled WGS sequence"/>
</dbReference>
<dbReference type="EMBL" id="JAHLPM010000015">
    <property type="protein sequence ID" value="MBU5439456.1"/>
    <property type="molecule type" value="Genomic_DNA"/>
</dbReference>
<proteinExistence type="predicted"/>
<evidence type="ECO:0000313" key="2">
    <source>
        <dbReference type="EMBL" id="MBU5439456.1"/>
    </source>
</evidence>
<dbReference type="PANTHER" id="PTHR43236">
    <property type="entry name" value="ANTITOXIN HIGA1"/>
    <property type="match status" value="1"/>
</dbReference>
<organism evidence="2 3">
    <name type="scientific">Tissierella simiarum</name>
    <dbReference type="NCBI Taxonomy" id="2841534"/>
    <lineage>
        <taxon>Bacteria</taxon>
        <taxon>Bacillati</taxon>
        <taxon>Bacillota</taxon>
        <taxon>Tissierellia</taxon>
        <taxon>Tissierellales</taxon>
        <taxon>Tissierellaceae</taxon>
        <taxon>Tissierella</taxon>
    </lineage>
</organism>
<dbReference type="InterPro" id="IPR052345">
    <property type="entry name" value="Rad_response_metalloprotease"/>
</dbReference>
<feature type="domain" description="IrrE N-terminal-like" evidence="1">
    <location>
        <begin position="28"/>
        <end position="142"/>
    </location>
</feature>
<comment type="caution">
    <text evidence="2">The sequence shown here is derived from an EMBL/GenBank/DDBJ whole genome shotgun (WGS) entry which is preliminary data.</text>
</comment>
<reference evidence="2 3" key="1">
    <citation type="submission" date="2021-06" db="EMBL/GenBank/DDBJ databases">
        <authorList>
            <person name="Sun Q."/>
            <person name="Li D."/>
        </authorList>
    </citation>
    <scope>NUCLEOTIDE SEQUENCE [LARGE SCALE GENOMIC DNA]</scope>
    <source>
        <strain evidence="2 3">MSJ-40</strain>
    </source>
</reference>
<protein>
    <submittedName>
        <fullName evidence="2">ImmA/IrrE family metallo-endopeptidase</fullName>
    </submittedName>
</protein>
<accession>A0ABS6E966</accession>
<sequence length="148" mass="17268">MAKIKQIVEGLIEIYKTRDVYELVDLLDITLIKKELPKGMKGKFFRDIFDNEFIFLSNDLCIQEERMVLAHELGHAILHVDLTISYYTENHLQVKSKFEIEANKFAAELLIPDDLDLTTIEGFTVRQLSSYLEVSEELVKLKFERSII</sequence>
<keyword evidence="3" id="KW-1185">Reference proteome</keyword>
<gene>
    <name evidence="2" type="ORF">KQI42_15685</name>
</gene>
<dbReference type="InterPro" id="IPR010359">
    <property type="entry name" value="IrrE_HExxH"/>
</dbReference>
<name>A0ABS6E966_9FIRM</name>
<dbReference type="Pfam" id="PF06114">
    <property type="entry name" value="Peptidase_M78"/>
    <property type="match status" value="1"/>
</dbReference>
<dbReference type="PANTHER" id="PTHR43236:SF1">
    <property type="entry name" value="BLL7220 PROTEIN"/>
    <property type="match status" value="1"/>
</dbReference>
<evidence type="ECO:0000259" key="1">
    <source>
        <dbReference type="Pfam" id="PF06114"/>
    </source>
</evidence>
<evidence type="ECO:0000313" key="3">
    <source>
        <dbReference type="Proteomes" id="UP000749471"/>
    </source>
</evidence>